<name>A0A7R9G9B2_9CRUS</name>
<dbReference type="AlphaFoldDB" id="A0A7R9G9B2"/>
<dbReference type="OrthoDB" id="5799458at2759"/>
<dbReference type="PANTHER" id="PTHR18905:SF13">
    <property type="entry name" value="NON-CENTROSOMAL MICROTUBULE ARRAY"/>
    <property type="match status" value="1"/>
</dbReference>
<gene>
    <name evidence="8" type="ORF">NMOB1V02_LOCUS1762</name>
</gene>
<feature type="compositionally biased region" description="Basic and acidic residues" evidence="6">
    <location>
        <begin position="563"/>
        <end position="572"/>
    </location>
</feature>
<keyword evidence="5" id="KW-0175">Coiled coil</keyword>
<dbReference type="EMBL" id="CAJPEX010000185">
    <property type="protein sequence ID" value="CAG0914047.1"/>
    <property type="molecule type" value="Genomic_DNA"/>
</dbReference>
<keyword evidence="4" id="KW-0206">Cytoskeleton</keyword>
<evidence type="ECO:0000313" key="8">
    <source>
        <dbReference type="EMBL" id="CAD7273895.1"/>
    </source>
</evidence>
<evidence type="ECO:0000259" key="7">
    <source>
        <dbReference type="PROSITE" id="PS50222"/>
    </source>
</evidence>
<evidence type="ECO:0000313" key="9">
    <source>
        <dbReference type="Proteomes" id="UP000678499"/>
    </source>
</evidence>
<dbReference type="EMBL" id="OA882222">
    <property type="protein sequence ID" value="CAD7273895.1"/>
    <property type="molecule type" value="Genomic_DNA"/>
</dbReference>
<feature type="region of interest" description="Disordered" evidence="6">
    <location>
        <begin position="454"/>
        <end position="531"/>
    </location>
</feature>
<sequence length="905" mass="102404">MECLEKIWSTLGVGENGYLNKPELLRLCQHVGVLASEEDISELFDGLNVNADGRVSFQELVQLFHESKDEPRNDEALPSSPPETSFMNRTRLMNDSGFSLSSDGSLGSVSCRKLDAIFSELDPFSTGLVTWDALSRWWEDKGIEDADSLLRTLGFSPSDARPVNNLHQNGAVGRAPHLKSLATWKGRSMSIGSQNEMISLSTVSIVLEEFSNSFPSKKVPDDILPLVAVLIAQKDYSRVLKADLEAATRQIEKVRLDLSAADARAAALAQEIDDQNARMEKMEKERMMELEEEYGEKLRHLRKELDESRYEAAKETTASEELSSLLEQTKMEKLKLDEKILALKEELIMWKDAGDDLRTALNEKTEETSQLLNQFKLFEQAQQEEKRRTEEDREAASKVSQELSSLKDEVARLREANRRLQDENDVLSQQPRNGSVDSRQRWPDIMSGIVELPASCSSTSSPASPAASPAKKRVVRAKSFNGSSRVKRRPTVCRAPSLSQELCMDSMEATPTPPASEADEEMDSSTSQVTVDGLSVSTGEKKITGILSRLEHVMHELQSCSSEDPRVADHENCVSPRNPCPARDASEMTDVTSKELDAQLSRITEAEQRVAGLNEVNGDLSSKLEFLRVEYEDSEEYWQQKMEEERQYYEDHINKLSEKLNSLLLEFHTKLAEYEEAAAGQKTVSEEKTKRCEESLQQSSLPTIVETDYEIQVMEAEAEAKHWKALCTERESEKNKIVRQVSAVMRSLSNEWVTLLARTYADVERRVEALTRQVSPLCESASRVQTAAISWKMRAWEAEGLVHDLETDRVVAEDEKRAMADELRERPAADEVQRLAVKLWREENKARHLEASLRQQQDHAGKIIHGKRLTWRDHLVAMFRLFVALSRFCCTRILGCVFPCFRFKS</sequence>
<dbReference type="Proteomes" id="UP000678499">
    <property type="component" value="Unassembled WGS sequence"/>
</dbReference>
<keyword evidence="9" id="KW-1185">Reference proteome</keyword>
<feature type="region of interest" description="Disordered" evidence="6">
    <location>
        <begin position="421"/>
        <end position="441"/>
    </location>
</feature>
<accession>A0A7R9G9B2</accession>
<evidence type="ECO:0000256" key="4">
    <source>
        <dbReference type="ARBA" id="ARBA00023212"/>
    </source>
</evidence>
<dbReference type="CDD" id="cd00051">
    <property type="entry name" value="EFh"/>
    <property type="match status" value="1"/>
</dbReference>
<proteinExistence type="predicted"/>
<evidence type="ECO:0000256" key="1">
    <source>
        <dbReference type="ARBA" id="ARBA00004300"/>
    </source>
</evidence>
<dbReference type="PROSITE" id="PS50222">
    <property type="entry name" value="EF_HAND_2"/>
    <property type="match status" value="1"/>
</dbReference>
<feature type="compositionally biased region" description="Polar residues" evidence="6">
    <location>
        <begin position="426"/>
        <end position="437"/>
    </location>
</feature>
<reference evidence="8" key="1">
    <citation type="submission" date="2020-11" db="EMBL/GenBank/DDBJ databases">
        <authorList>
            <person name="Tran Van P."/>
        </authorList>
    </citation>
    <scope>NUCLEOTIDE SEQUENCE</scope>
</reference>
<dbReference type="SUPFAM" id="SSF47473">
    <property type="entry name" value="EF-hand"/>
    <property type="match status" value="1"/>
</dbReference>
<dbReference type="Pfam" id="PF13499">
    <property type="entry name" value="EF-hand_7"/>
    <property type="match status" value="1"/>
</dbReference>
<evidence type="ECO:0000256" key="5">
    <source>
        <dbReference type="SAM" id="Coils"/>
    </source>
</evidence>
<dbReference type="GO" id="GO:0005813">
    <property type="term" value="C:centrosome"/>
    <property type="evidence" value="ECO:0007669"/>
    <property type="project" value="UniProtKB-SubCell"/>
</dbReference>
<dbReference type="InterPro" id="IPR011992">
    <property type="entry name" value="EF-hand-dom_pair"/>
</dbReference>
<feature type="coiled-coil region" evidence="5">
    <location>
        <begin position="237"/>
        <end position="346"/>
    </location>
</feature>
<evidence type="ECO:0000256" key="6">
    <source>
        <dbReference type="SAM" id="MobiDB-lite"/>
    </source>
</evidence>
<dbReference type="GO" id="GO:0034454">
    <property type="term" value="P:microtubule anchoring at centrosome"/>
    <property type="evidence" value="ECO:0007669"/>
    <property type="project" value="TreeGrafter"/>
</dbReference>
<feature type="region of interest" description="Disordered" evidence="6">
    <location>
        <begin position="382"/>
        <end position="405"/>
    </location>
</feature>
<protein>
    <recommendedName>
        <fullName evidence="7">EF-hand domain-containing protein</fullName>
    </recommendedName>
</protein>
<dbReference type="PANTHER" id="PTHR18905">
    <property type="entry name" value="NINEIN"/>
    <property type="match status" value="1"/>
</dbReference>
<keyword evidence="2" id="KW-0963">Cytoplasm</keyword>
<keyword evidence="3" id="KW-0597">Phosphoprotein</keyword>
<organism evidence="8">
    <name type="scientific">Notodromas monacha</name>
    <dbReference type="NCBI Taxonomy" id="399045"/>
    <lineage>
        <taxon>Eukaryota</taxon>
        <taxon>Metazoa</taxon>
        <taxon>Ecdysozoa</taxon>
        <taxon>Arthropoda</taxon>
        <taxon>Crustacea</taxon>
        <taxon>Oligostraca</taxon>
        <taxon>Ostracoda</taxon>
        <taxon>Podocopa</taxon>
        <taxon>Podocopida</taxon>
        <taxon>Cypridocopina</taxon>
        <taxon>Cypridoidea</taxon>
        <taxon>Cyprididae</taxon>
        <taxon>Notodromas</taxon>
    </lineage>
</organism>
<evidence type="ECO:0000256" key="3">
    <source>
        <dbReference type="ARBA" id="ARBA00022553"/>
    </source>
</evidence>
<comment type="subcellular location">
    <subcellularLocation>
        <location evidence="1">Cytoplasm</location>
        <location evidence="1">Cytoskeleton</location>
        <location evidence="1">Microtubule organizing center</location>
        <location evidence="1">Centrosome</location>
    </subcellularLocation>
</comment>
<feature type="coiled-coil region" evidence="5">
    <location>
        <begin position="596"/>
        <end position="659"/>
    </location>
</feature>
<dbReference type="GO" id="GO:0005509">
    <property type="term" value="F:calcium ion binding"/>
    <property type="evidence" value="ECO:0007669"/>
    <property type="project" value="InterPro"/>
</dbReference>
<feature type="compositionally biased region" description="Basic and acidic residues" evidence="6">
    <location>
        <begin position="383"/>
        <end position="396"/>
    </location>
</feature>
<dbReference type="InterPro" id="IPR002048">
    <property type="entry name" value="EF_hand_dom"/>
</dbReference>
<dbReference type="Gene3D" id="1.10.238.10">
    <property type="entry name" value="EF-hand"/>
    <property type="match status" value="1"/>
</dbReference>
<feature type="region of interest" description="Disordered" evidence="6">
    <location>
        <begin position="561"/>
        <end position="588"/>
    </location>
</feature>
<feature type="domain" description="EF-hand" evidence="7">
    <location>
        <begin position="35"/>
        <end position="70"/>
    </location>
</feature>
<evidence type="ECO:0000256" key="2">
    <source>
        <dbReference type="ARBA" id="ARBA00022490"/>
    </source>
</evidence>
<feature type="compositionally biased region" description="Low complexity" evidence="6">
    <location>
        <begin position="454"/>
        <end position="469"/>
    </location>
</feature>